<proteinExistence type="predicted"/>
<accession>A0A0L7K3L4</accession>
<keyword evidence="3" id="KW-1185">Reference proteome</keyword>
<feature type="region of interest" description="Disordered" evidence="1">
    <location>
        <begin position="58"/>
        <end position="100"/>
    </location>
</feature>
<dbReference type="EMBL" id="JTDY01012539">
    <property type="protein sequence ID" value="KOB52259.1"/>
    <property type="molecule type" value="Genomic_DNA"/>
</dbReference>
<dbReference type="Proteomes" id="UP000037510">
    <property type="component" value="Unassembled WGS sequence"/>
</dbReference>
<reference evidence="2 3" key="1">
    <citation type="journal article" date="2015" name="Genome Biol. Evol.">
        <title>The genome of winter moth (Operophtera brumata) provides a genomic perspective on sexual dimorphism and phenology.</title>
        <authorList>
            <person name="Derks M.F."/>
            <person name="Smit S."/>
            <person name="Salis L."/>
            <person name="Schijlen E."/>
            <person name="Bossers A."/>
            <person name="Mateman C."/>
            <person name="Pijl A.S."/>
            <person name="de Ridder D."/>
            <person name="Groenen M.A."/>
            <person name="Visser M.E."/>
            <person name="Megens H.J."/>
        </authorList>
    </citation>
    <scope>NUCLEOTIDE SEQUENCE [LARGE SCALE GENOMIC DNA]</scope>
    <source>
        <strain evidence="2">WM2013NL</strain>
        <tissue evidence="2">Head and thorax</tissue>
    </source>
</reference>
<evidence type="ECO:0000313" key="3">
    <source>
        <dbReference type="Proteomes" id="UP000037510"/>
    </source>
</evidence>
<dbReference type="STRING" id="104452.A0A0L7K3L4"/>
<organism evidence="2 3">
    <name type="scientific">Operophtera brumata</name>
    <name type="common">Winter moth</name>
    <name type="synonym">Phalaena brumata</name>
    <dbReference type="NCBI Taxonomy" id="104452"/>
    <lineage>
        <taxon>Eukaryota</taxon>
        <taxon>Metazoa</taxon>
        <taxon>Ecdysozoa</taxon>
        <taxon>Arthropoda</taxon>
        <taxon>Hexapoda</taxon>
        <taxon>Insecta</taxon>
        <taxon>Pterygota</taxon>
        <taxon>Neoptera</taxon>
        <taxon>Endopterygota</taxon>
        <taxon>Lepidoptera</taxon>
        <taxon>Glossata</taxon>
        <taxon>Ditrysia</taxon>
        <taxon>Geometroidea</taxon>
        <taxon>Geometridae</taxon>
        <taxon>Larentiinae</taxon>
        <taxon>Operophtera</taxon>
    </lineage>
</organism>
<dbReference type="AlphaFoldDB" id="A0A0L7K3L4"/>
<gene>
    <name evidence="2" type="ORF">OBRU01_26197</name>
</gene>
<sequence>NVKLLGRPESTSAAVGAAGASGICATVAFMDIKSASKAHNTEHILDERTLTTEYYEPAAIPPTAGAPSAGSSPAGSGYSGSSSSVNSVPVPSSAPRYHLS</sequence>
<protein>
    <submittedName>
        <fullName evidence="2">Uncharacterized protein</fullName>
    </submittedName>
</protein>
<evidence type="ECO:0000256" key="1">
    <source>
        <dbReference type="SAM" id="MobiDB-lite"/>
    </source>
</evidence>
<comment type="caution">
    <text evidence="2">The sequence shown here is derived from an EMBL/GenBank/DDBJ whole genome shotgun (WGS) entry which is preliminary data.</text>
</comment>
<evidence type="ECO:0000313" key="2">
    <source>
        <dbReference type="EMBL" id="KOB52259.1"/>
    </source>
</evidence>
<name>A0A0L7K3L4_OPEBR</name>
<feature type="non-terminal residue" evidence="2">
    <location>
        <position position="1"/>
    </location>
</feature>